<comment type="caution">
    <text evidence="2">The sequence shown here is derived from an EMBL/GenBank/DDBJ whole genome shotgun (WGS) entry which is preliminary data.</text>
</comment>
<dbReference type="EMBL" id="CAXIEN010000015">
    <property type="protein sequence ID" value="CAL1264876.1"/>
    <property type="molecule type" value="Genomic_DNA"/>
</dbReference>
<reference evidence="2 3" key="1">
    <citation type="submission" date="2024-04" db="EMBL/GenBank/DDBJ databases">
        <authorList>
            <person name="Rising A."/>
            <person name="Reimegard J."/>
            <person name="Sonavane S."/>
            <person name="Akerstrom W."/>
            <person name="Nylinder S."/>
            <person name="Hedman E."/>
            <person name="Kallberg Y."/>
        </authorList>
    </citation>
    <scope>NUCLEOTIDE SEQUENCE [LARGE SCALE GENOMIC DNA]</scope>
</reference>
<gene>
    <name evidence="2" type="ORF">LARSCL_LOCUS2208</name>
</gene>
<accession>A0AAV1Z052</accession>
<feature type="signal peptide" evidence="1">
    <location>
        <begin position="1"/>
        <end position="25"/>
    </location>
</feature>
<keyword evidence="3" id="KW-1185">Reference proteome</keyword>
<sequence length="150" mass="17257">MKLKMQFFLLIHLLIILDCYENVFAQDVPPENRIAVSPFGVGGMLQGLLSMQIRPEGGFYEEKYKTIFKDDDEKLKPMTYQSVVHLSEDDISEFDEEYDPREILSNDGKLLKGAFQGKGPNPCFDEDKITKNRLLGLMCSLKILHELSHR</sequence>
<feature type="chain" id="PRO_5043370947" evidence="1">
    <location>
        <begin position="26"/>
        <end position="150"/>
    </location>
</feature>
<dbReference type="Proteomes" id="UP001497382">
    <property type="component" value="Unassembled WGS sequence"/>
</dbReference>
<evidence type="ECO:0000256" key="1">
    <source>
        <dbReference type="SAM" id="SignalP"/>
    </source>
</evidence>
<dbReference type="AlphaFoldDB" id="A0AAV1Z052"/>
<evidence type="ECO:0000313" key="3">
    <source>
        <dbReference type="Proteomes" id="UP001497382"/>
    </source>
</evidence>
<proteinExistence type="predicted"/>
<name>A0AAV1Z052_9ARAC</name>
<evidence type="ECO:0000313" key="2">
    <source>
        <dbReference type="EMBL" id="CAL1264876.1"/>
    </source>
</evidence>
<keyword evidence="1" id="KW-0732">Signal</keyword>
<organism evidence="2 3">
    <name type="scientific">Larinioides sclopetarius</name>
    <dbReference type="NCBI Taxonomy" id="280406"/>
    <lineage>
        <taxon>Eukaryota</taxon>
        <taxon>Metazoa</taxon>
        <taxon>Ecdysozoa</taxon>
        <taxon>Arthropoda</taxon>
        <taxon>Chelicerata</taxon>
        <taxon>Arachnida</taxon>
        <taxon>Araneae</taxon>
        <taxon>Araneomorphae</taxon>
        <taxon>Entelegynae</taxon>
        <taxon>Araneoidea</taxon>
        <taxon>Araneidae</taxon>
        <taxon>Larinioides</taxon>
    </lineage>
</organism>
<protein>
    <submittedName>
        <fullName evidence="2">Uncharacterized protein</fullName>
    </submittedName>
</protein>